<comment type="subcellular location">
    <subcellularLocation>
        <location evidence="1">Nucleus</location>
    </subcellularLocation>
</comment>
<organism evidence="4 5">
    <name type="scientific">Trichogramma brassicae</name>
    <dbReference type="NCBI Taxonomy" id="86971"/>
    <lineage>
        <taxon>Eukaryota</taxon>
        <taxon>Metazoa</taxon>
        <taxon>Ecdysozoa</taxon>
        <taxon>Arthropoda</taxon>
        <taxon>Hexapoda</taxon>
        <taxon>Insecta</taxon>
        <taxon>Pterygota</taxon>
        <taxon>Neoptera</taxon>
        <taxon>Endopterygota</taxon>
        <taxon>Hymenoptera</taxon>
        <taxon>Apocrita</taxon>
        <taxon>Proctotrupomorpha</taxon>
        <taxon>Chalcidoidea</taxon>
        <taxon>Trichogrammatidae</taxon>
        <taxon>Trichogramma</taxon>
    </lineage>
</organism>
<dbReference type="AlphaFoldDB" id="A0A6H5IVP4"/>
<dbReference type="GO" id="GO:0005634">
    <property type="term" value="C:nucleus"/>
    <property type="evidence" value="ECO:0007669"/>
    <property type="project" value="UniProtKB-SubCell"/>
</dbReference>
<feature type="domain" description="Chromodomain-helicase-DNA-binding protein 1-like C-terminal" evidence="3">
    <location>
        <begin position="1"/>
        <end position="80"/>
    </location>
</feature>
<dbReference type="EMBL" id="CADCXV010000928">
    <property type="protein sequence ID" value="CAB0038922.1"/>
    <property type="molecule type" value="Genomic_DNA"/>
</dbReference>
<dbReference type="InterPro" id="IPR039880">
    <property type="entry name" value="CHCT1-like"/>
</dbReference>
<proteinExistence type="predicted"/>
<dbReference type="PANTHER" id="PTHR21765:SF1">
    <property type="entry name" value="CHD1 HELICAL C-TERMINAL DOMAIN CONTAINING PROTEIN 1"/>
    <property type="match status" value="1"/>
</dbReference>
<sequence length="297" mass="34461">MRPVKKALKALDRPDQTLSEAEQVAHTRNCLIQIGNQINTCLSEYKDQEQIKVWRSNLWYFVSKFTEFDAKKLYKLYKHATKKGDGGDSSSPEKKEEVLNKIVEEKLIPLMTKNTLFYTIFNRVAFGGSYYKGTKYGSPNEFDLYLVHKFDYRKADLKLDQEKFRAWLEGLFTKAFESLPEATPYDRNKYRNLGDIILPLLFSRDPQKHFPGIRIHYERLSILTEPTLLDVILRIPTHNTRSFIILNISCSFFTCCSHCSLFVLYTSASQRVLAVHALQSSKKYKYLSTSPSASKYA</sequence>
<dbReference type="Pfam" id="PF13907">
    <property type="entry name" value="CHD1-like_C"/>
    <property type="match status" value="1"/>
</dbReference>
<evidence type="ECO:0000313" key="5">
    <source>
        <dbReference type="Proteomes" id="UP000479190"/>
    </source>
</evidence>
<dbReference type="Proteomes" id="UP000479190">
    <property type="component" value="Unassembled WGS sequence"/>
</dbReference>
<evidence type="ECO:0000256" key="2">
    <source>
        <dbReference type="ARBA" id="ARBA00023242"/>
    </source>
</evidence>
<reference evidence="4 5" key="1">
    <citation type="submission" date="2020-02" db="EMBL/GenBank/DDBJ databases">
        <authorList>
            <person name="Ferguson B K."/>
        </authorList>
    </citation>
    <scope>NUCLEOTIDE SEQUENCE [LARGE SCALE GENOMIC DNA]</scope>
</reference>
<dbReference type="InterPro" id="IPR025260">
    <property type="entry name" value="CHD1-like_C"/>
</dbReference>
<evidence type="ECO:0000256" key="1">
    <source>
        <dbReference type="ARBA" id="ARBA00004123"/>
    </source>
</evidence>
<protein>
    <recommendedName>
        <fullName evidence="3">Chromodomain-helicase-DNA-binding protein 1-like C-terminal domain-containing protein</fullName>
    </recommendedName>
</protein>
<dbReference type="Gene3D" id="3.30.460.90">
    <property type="match status" value="1"/>
</dbReference>
<dbReference type="OrthoDB" id="7700882at2759"/>
<evidence type="ECO:0000313" key="4">
    <source>
        <dbReference type="EMBL" id="CAB0038922.1"/>
    </source>
</evidence>
<keyword evidence="2" id="KW-0539">Nucleus</keyword>
<gene>
    <name evidence="4" type="ORF">TBRA_LOCUS10689</name>
</gene>
<keyword evidence="5" id="KW-1185">Reference proteome</keyword>
<dbReference type="PANTHER" id="PTHR21765">
    <property type="entry name" value="SIMILAR TO CHROMODOMAIN-HELICASE-DNA-BINDING PROTEIN 1 (CHD-1)"/>
    <property type="match status" value="1"/>
</dbReference>
<name>A0A6H5IVP4_9HYME</name>
<accession>A0A6H5IVP4</accession>
<dbReference type="SMART" id="SM01176">
    <property type="entry name" value="DUF4208"/>
    <property type="match status" value="1"/>
</dbReference>
<evidence type="ECO:0000259" key="3">
    <source>
        <dbReference type="SMART" id="SM01176"/>
    </source>
</evidence>